<dbReference type="Pfam" id="PF00676">
    <property type="entry name" value="E1_dh"/>
    <property type="match status" value="1"/>
</dbReference>
<feature type="domain" description="Dehydrogenase E1 component" evidence="6">
    <location>
        <begin position="217"/>
        <end position="346"/>
    </location>
</feature>
<evidence type="ECO:0000259" key="6">
    <source>
        <dbReference type="Pfam" id="PF00676"/>
    </source>
</evidence>
<dbReference type="GO" id="GO:0006086">
    <property type="term" value="P:pyruvate decarboxylation to acetyl-CoA"/>
    <property type="evidence" value="ECO:0007669"/>
    <property type="project" value="TreeGrafter"/>
</dbReference>
<evidence type="ECO:0000313" key="8">
    <source>
        <dbReference type="Proteomes" id="UP000092445"/>
    </source>
</evidence>
<dbReference type="STRING" id="7398.A0A1B0AJZ8"/>
<dbReference type="PANTHER" id="PTHR11516:SF70">
    <property type="entry name" value="PYRUVATE DEHYDROGENASE E1 COMPONENT SUBUNIT ALPHA"/>
    <property type="match status" value="1"/>
</dbReference>
<protein>
    <recommendedName>
        <fullName evidence="6">Dehydrogenase E1 component domain-containing protein</fullName>
    </recommendedName>
</protein>
<name>A0A1B0AJZ8_GLOPL</name>
<reference evidence="8" key="1">
    <citation type="submission" date="2014-03" db="EMBL/GenBank/DDBJ databases">
        <authorList>
            <person name="Aksoy S."/>
            <person name="Warren W."/>
            <person name="Wilson R.K."/>
        </authorList>
    </citation>
    <scope>NUCLEOTIDE SEQUENCE [LARGE SCALE GENOMIC DNA]</scope>
    <source>
        <strain evidence="8">IAEA</strain>
    </source>
</reference>
<keyword evidence="8" id="KW-1185">Reference proteome</keyword>
<feature type="compositionally biased region" description="Pro residues" evidence="5">
    <location>
        <begin position="399"/>
        <end position="410"/>
    </location>
</feature>
<dbReference type="InterPro" id="IPR029061">
    <property type="entry name" value="THDP-binding"/>
</dbReference>
<sequence>MKMLLGVQRVLRQNVSHQLLIRKASFLDQFCKDDNNNKEKTDKPDKSVELILENTFKLYNLDDEPTDYVTLKQSEALKFYTDMQMIRRMENACAELYRQKVIRGFCHLYAGQEACCAGMWAAMRPEDTVITSYRSHGWTYLMGGSVYKIMAELAQKQTGCSRGKGGSMHTYAKNFYGGNGIVGSQVPLGAGVGLAHAYRCRDAVSFTLYGDGAANQGMGTSANRAACNPNYYTRGDYIPGIWVNGMDVLAVRSATEFCIERAKKCGPLVMELETYRYYGHSMSDPGTSYRKREEIEQVRKTNDPITRFKTLCLNCKLLTEEDFKTIDDKVKKEIAGVVQEVTSAKLTDLNELTTDIYLVCYEKKIRDTVERNLEHKLVGKQYVPLGSPTPTPKSEIRDPPPPPQPQPPPKEPAKKDPKDAKPPPSPDDKATLPGDKSSPPPEIQSAPTEPDTPAKPKNGDEKSKIDNPSKE</sequence>
<evidence type="ECO:0000256" key="1">
    <source>
        <dbReference type="ARBA" id="ARBA00001964"/>
    </source>
</evidence>
<keyword evidence="3" id="KW-0560">Oxidoreductase</keyword>
<dbReference type="EnsemblMetazoa" id="GPAI048199-RA">
    <property type="protein sequence ID" value="GPAI048199-PA"/>
    <property type="gene ID" value="GPAI048199"/>
</dbReference>
<keyword evidence="2" id="KW-0809">Transit peptide</keyword>
<feature type="region of interest" description="Disordered" evidence="5">
    <location>
        <begin position="380"/>
        <end position="471"/>
    </location>
</feature>
<feature type="compositionally biased region" description="Basic and acidic residues" evidence="5">
    <location>
        <begin position="411"/>
        <end position="430"/>
    </location>
</feature>
<dbReference type="InterPro" id="IPR001017">
    <property type="entry name" value="DH_E1"/>
</dbReference>
<dbReference type="InterPro" id="IPR050642">
    <property type="entry name" value="PDH_E1_Alpha_Subunit"/>
</dbReference>
<evidence type="ECO:0000313" key="7">
    <source>
        <dbReference type="EnsemblMetazoa" id="GPAI048199-PA"/>
    </source>
</evidence>
<evidence type="ECO:0000256" key="3">
    <source>
        <dbReference type="ARBA" id="ARBA00023002"/>
    </source>
</evidence>
<keyword evidence="4" id="KW-0786">Thiamine pyrophosphate</keyword>
<proteinExistence type="predicted"/>
<dbReference type="Gene3D" id="3.40.50.970">
    <property type="match status" value="2"/>
</dbReference>
<evidence type="ECO:0000256" key="2">
    <source>
        <dbReference type="ARBA" id="ARBA00022946"/>
    </source>
</evidence>
<dbReference type="CDD" id="cd02000">
    <property type="entry name" value="TPP_E1_PDC_ADC_BCADC"/>
    <property type="match status" value="1"/>
</dbReference>
<dbReference type="Proteomes" id="UP000092445">
    <property type="component" value="Unassembled WGS sequence"/>
</dbReference>
<accession>A0A1B0AJZ8</accession>
<dbReference type="SUPFAM" id="SSF52518">
    <property type="entry name" value="Thiamin diphosphate-binding fold (THDP-binding)"/>
    <property type="match status" value="1"/>
</dbReference>
<evidence type="ECO:0000256" key="5">
    <source>
        <dbReference type="SAM" id="MobiDB-lite"/>
    </source>
</evidence>
<organism evidence="7 8">
    <name type="scientific">Glossina pallidipes</name>
    <name type="common">Tsetse fly</name>
    <dbReference type="NCBI Taxonomy" id="7398"/>
    <lineage>
        <taxon>Eukaryota</taxon>
        <taxon>Metazoa</taxon>
        <taxon>Ecdysozoa</taxon>
        <taxon>Arthropoda</taxon>
        <taxon>Hexapoda</taxon>
        <taxon>Insecta</taxon>
        <taxon>Pterygota</taxon>
        <taxon>Neoptera</taxon>
        <taxon>Endopterygota</taxon>
        <taxon>Diptera</taxon>
        <taxon>Brachycera</taxon>
        <taxon>Muscomorpha</taxon>
        <taxon>Hippoboscoidea</taxon>
        <taxon>Glossinidae</taxon>
        <taxon>Glossina</taxon>
    </lineage>
</organism>
<comment type="cofactor">
    <cofactor evidence="1">
        <name>thiamine diphosphate</name>
        <dbReference type="ChEBI" id="CHEBI:58937"/>
    </cofactor>
</comment>
<dbReference type="PANTHER" id="PTHR11516">
    <property type="entry name" value="PYRUVATE DEHYDROGENASE E1 COMPONENT, ALPHA SUBUNIT BACTERIAL AND ORGANELLAR"/>
    <property type="match status" value="1"/>
</dbReference>
<dbReference type="VEuPathDB" id="VectorBase:GPAI048199"/>
<evidence type="ECO:0000256" key="4">
    <source>
        <dbReference type="ARBA" id="ARBA00023052"/>
    </source>
</evidence>
<feature type="compositionally biased region" description="Basic and acidic residues" evidence="5">
    <location>
        <begin position="452"/>
        <end position="471"/>
    </location>
</feature>
<reference evidence="7" key="2">
    <citation type="submission" date="2020-05" db="UniProtKB">
        <authorList>
            <consortium name="EnsemblMetazoa"/>
        </authorList>
    </citation>
    <scope>IDENTIFICATION</scope>
    <source>
        <strain evidence="7">IAEA</strain>
    </source>
</reference>
<dbReference type="GO" id="GO:0004739">
    <property type="term" value="F:pyruvate dehydrogenase (acetyl-transferring) activity"/>
    <property type="evidence" value="ECO:0007669"/>
    <property type="project" value="TreeGrafter"/>
</dbReference>
<dbReference type="AlphaFoldDB" id="A0A1B0AJZ8"/>